<proteinExistence type="predicted"/>
<evidence type="ECO:0000313" key="2">
    <source>
        <dbReference type="Proteomes" id="UP000092445"/>
    </source>
</evidence>
<reference evidence="2" key="1">
    <citation type="submission" date="2014-03" db="EMBL/GenBank/DDBJ databases">
        <authorList>
            <person name="Aksoy S."/>
            <person name="Warren W."/>
            <person name="Wilson R.K."/>
        </authorList>
    </citation>
    <scope>NUCLEOTIDE SEQUENCE [LARGE SCALE GENOMIC DNA]</scope>
    <source>
        <strain evidence="2">IAEA</strain>
    </source>
</reference>
<dbReference type="VEuPathDB" id="VectorBase:GPAI020120"/>
<organism evidence="1 2">
    <name type="scientific">Glossina pallidipes</name>
    <name type="common">Tsetse fly</name>
    <dbReference type="NCBI Taxonomy" id="7398"/>
    <lineage>
        <taxon>Eukaryota</taxon>
        <taxon>Metazoa</taxon>
        <taxon>Ecdysozoa</taxon>
        <taxon>Arthropoda</taxon>
        <taxon>Hexapoda</taxon>
        <taxon>Insecta</taxon>
        <taxon>Pterygota</taxon>
        <taxon>Neoptera</taxon>
        <taxon>Endopterygota</taxon>
        <taxon>Diptera</taxon>
        <taxon>Brachycera</taxon>
        <taxon>Muscomorpha</taxon>
        <taxon>Hippoboscoidea</taxon>
        <taxon>Glossinidae</taxon>
        <taxon>Glossina</taxon>
    </lineage>
</organism>
<keyword evidence="2" id="KW-1185">Reference proteome</keyword>
<dbReference type="AlphaFoldDB" id="A0A1A9ZNH6"/>
<sequence>MGADERDKEKNYYRACISIHSFELIIFTLPNGQIDGYDEIGSVAFTDQIHLTESLIDTSHLRMASFIRFLATRNEKMMRKFYINFSSSSSNTTTTNVRRHTCLFSYVE</sequence>
<evidence type="ECO:0000313" key="1">
    <source>
        <dbReference type="EnsemblMetazoa" id="GPAI020120-PA"/>
    </source>
</evidence>
<name>A0A1A9ZNH6_GLOPL</name>
<dbReference type="EnsemblMetazoa" id="GPAI020120-RA">
    <property type="protein sequence ID" value="GPAI020120-PA"/>
    <property type="gene ID" value="GPAI020120"/>
</dbReference>
<protein>
    <submittedName>
        <fullName evidence="1">Uncharacterized protein</fullName>
    </submittedName>
</protein>
<dbReference type="Proteomes" id="UP000092445">
    <property type="component" value="Unassembled WGS sequence"/>
</dbReference>
<accession>A0A1A9ZNH6</accession>
<reference evidence="1" key="2">
    <citation type="submission" date="2020-05" db="UniProtKB">
        <authorList>
            <consortium name="EnsemblMetazoa"/>
        </authorList>
    </citation>
    <scope>IDENTIFICATION</scope>
    <source>
        <strain evidence="1">IAEA</strain>
    </source>
</reference>